<dbReference type="EMBL" id="GBEZ01004733">
    <property type="protein sequence ID" value="JAC80510.1"/>
    <property type="molecule type" value="Transcribed_RNA"/>
</dbReference>
<feature type="region of interest" description="Disordered" evidence="1">
    <location>
        <begin position="111"/>
        <end position="137"/>
    </location>
</feature>
<protein>
    <submittedName>
        <fullName evidence="2">Uncharacterized protein</fullName>
    </submittedName>
</protein>
<evidence type="ECO:0000313" key="2">
    <source>
        <dbReference type="EMBL" id="JAC80510.1"/>
    </source>
</evidence>
<name>A0A061SCB7_9CHLO</name>
<sequence length="340" mass="37042">MMRKFSTLPLETQFHGCRIESCRRGRRNKQWSIQATAQRVPKNPKDFGGDVEKIRQHLRDESRDGAGFISGLLNGLGNSAFGSRKNNSGTVSSFVQVLGSVYRRIISTDSSTEPSELGVSSAVLKRQNEERPPTELESELKLFWSERGRSSESENRRAVEATMGLIRRLSESGSIQTLDAGGATDLAAQLDTLSSTLLCDPADAATMGAKLPEVLSLGSAAVAGRMVALKGLLPGADVSRLLQIRPQLLVEDDPAGKLAPQLELLRAYLPGVNVDAMVQEHPHIIDQEIESGLKRFKELWPEELVDRKALAESEHHELVLAIRALSNSGAPKKWAAGGMD</sequence>
<proteinExistence type="predicted"/>
<evidence type="ECO:0000256" key="1">
    <source>
        <dbReference type="SAM" id="MobiDB-lite"/>
    </source>
</evidence>
<feature type="compositionally biased region" description="Basic and acidic residues" evidence="1">
    <location>
        <begin position="126"/>
        <end position="137"/>
    </location>
</feature>
<gene>
    <name evidence="2" type="ORF">TSPGSL018_10104</name>
</gene>
<dbReference type="AlphaFoldDB" id="A0A061SCB7"/>
<dbReference type="Gene3D" id="1.25.70.10">
    <property type="entry name" value="Transcription termination factor 3, mitochondrial"/>
    <property type="match status" value="1"/>
</dbReference>
<accession>A0A061SCB7</accession>
<dbReference type="InterPro" id="IPR038538">
    <property type="entry name" value="MTERF_sf"/>
</dbReference>
<reference evidence="2" key="1">
    <citation type="submission" date="2014-05" db="EMBL/GenBank/DDBJ databases">
        <title>The transcriptome of the halophilic microalga Tetraselmis sp. GSL018 isolated from the Great Salt Lake, Utah.</title>
        <authorList>
            <person name="Jinkerson R.E."/>
            <person name="D'Adamo S."/>
            <person name="Posewitz M.C."/>
        </authorList>
    </citation>
    <scope>NUCLEOTIDE SEQUENCE</scope>
    <source>
        <strain evidence="2">GSL018</strain>
    </source>
</reference>
<organism evidence="2">
    <name type="scientific">Tetraselmis sp. GSL018</name>
    <dbReference type="NCBI Taxonomy" id="582737"/>
    <lineage>
        <taxon>Eukaryota</taxon>
        <taxon>Viridiplantae</taxon>
        <taxon>Chlorophyta</taxon>
        <taxon>core chlorophytes</taxon>
        <taxon>Chlorodendrophyceae</taxon>
        <taxon>Chlorodendrales</taxon>
        <taxon>Chlorodendraceae</taxon>
        <taxon>Tetraselmis</taxon>
    </lineage>
</organism>